<evidence type="ECO:0000313" key="8">
    <source>
        <dbReference type="Proteomes" id="UP000007460"/>
    </source>
</evidence>
<dbReference type="PANTHER" id="PTHR21367:SF1">
    <property type="entry name" value="ARGINYL-TRNA--PROTEIN TRANSFERASE 1"/>
    <property type="match status" value="1"/>
</dbReference>
<reference evidence="7 8" key="1">
    <citation type="journal article" date="2010" name="J. Bacteriol.">
        <title>Complete genome sequence of "Candidatus Puniceispirillum marinum" IMCC1322, a representative of the SAR116 clade in the Alphaproteobacteria.</title>
        <authorList>
            <person name="Oh H.M."/>
            <person name="Kwon K.K."/>
            <person name="Kang I."/>
            <person name="Kang S.G."/>
            <person name="Lee J.H."/>
            <person name="Kim S.J."/>
            <person name="Cho J.C."/>
        </authorList>
    </citation>
    <scope>NUCLEOTIDE SEQUENCE [LARGE SCALE GENOMIC DNA]</scope>
    <source>
        <strain evidence="7 8">IMCC1322</strain>
    </source>
</reference>
<dbReference type="PIRSF" id="PIRSF037208">
    <property type="entry name" value="ATE_pro_prd"/>
    <property type="match status" value="1"/>
</dbReference>
<feature type="domain" description="N-end rule aminoacyl transferase C-terminal" evidence="6">
    <location>
        <begin position="109"/>
        <end position="230"/>
    </location>
</feature>
<evidence type="ECO:0000259" key="5">
    <source>
        <dbReference type="Pfam" id="PF04376"/>
    </source>
</evidence>
<dbReference type="InterPro" id="IPR030700">
    <property type="entry name" value="N-end_Aminoacyl_Trfase"/>
</dbReference>
<dbReference type="GO" id="GO:0005737">
    <property type="term" value="C:cytoplasm"/>
    <property type="evidence" value="ECO:0007669"/>
    <property type="project" value="UniProtKB-SubCell"/>
</dbReference>
<dbReference type="AlphaFoldDB" id="D5BR73"/>
<keyword evidence="1 4" id="KW-0963">Cytoplasm</keyword>
<feature type="domain" description="N-end aminoacyl transferase N-terminal" evidence="5">
    <location>
        <begin position="21"/>
        <end position="86"/>
    </location>
</feature>
<name>D5BR73_PUNMI</name>
<dbReference type="RefSeq" id="WP_013045399.1">
    <property type="nucleotide sequence ID" value="NC_014010.1"/>
</dbReference>
<dbReference type="Proteomes" id="UP000007460">
    <property type="component" value="Chromosome"/>
</dbReference>
<evidence type="ECO:0000256" key="2">
    <source>
        <dbReference type="ARBA" id="ARBA00022679"/>
    </source>
</evidence>
<keyword evidence="3 4" id="KW-0012">Acyltransferase</keyword>
<dbReference type="GO" id="GO:0004057">
    <property type="term" value="F:arginyl-tRNA--protein transferase activity"/>
    <property type="evidence" value="ECO:0007669"/>
    <property type="project" value="InterPro"/>
</dbReference>
<dbReference type="OrthoDB" id="9782022at2"/>
<proteinExistence type="inferred from homology"/>
<gene>
    <name evidence="4" type="primary">bpt</name>
    <name evidence="7" type="ordered locus">SAR116_0527</name>
</gene>
<comment type="subcellular location">
    <subcellularLocation>
        <location evidence="4">Cytoplasm</location>
    </subcellularLocation>
</comment>
<dbReference type="NCBIfam" id="NF002346">
    <property type="entry name" value="PRK01305.2-3"/>
    <property type="match status" value="1"/>
</dbReference>
<dbReference type="NCBIfam" id="NF002343">
    <property type="entry name" value="PRK01305.1-4"/>
    <property type="match status" value="1"/>
</dbReference>
<comment type="function">
    <text evidence="4">Functions in the N-end rule pathway of protein degradation where it conjugates Leu from its aminoacyl-tRNA to the N-termini of proteins containing an N-terminal aspartate or glutamate.</text>
</comment>
<dbReference type="Gene3D" id="3.40.630.30">
    <property type="match status" value="1"/>
</dbReference>
<comment type="catalytic activity">
    <reaction evidence="4">
        <text>N-terminal L-glutamyl-[protein] + L-leucyl-tRNA(Leu) = N-terminal L-leucyl-L-glutamyl-[protein] + tRNA(Leu) + H(+)</text>
        <dbReference type="Rhea" id="RHEA:50412"/>
        <dbReference type="Rhea" id="RHEA-COMP:9613"/>
        <dbReference type="Rhea" id="RHEA-COMP:9622"/>
        <dbReference type="Rhea" id="RHEA-COMP:12664"/>
        <dbReference type="Rhea" id="RHEA-COMP:12668"/>
        <dbReference type="ChEBI" id="CHEBI:15378"/>
        <dbReference type="ChEBI" id="CHEBI:64721"/>
        <dbReference type="ChEBI" id="CHEBI:78442"/>
        <dbReference type="ChEBI" id="CHEBI:78494"/>
        <dbReference type="ChEBI" id="CHEBI:133041"/>
        <dbReference type="EC" id="2.3.2.29"/>
    </reaction>
</comment>
<dbReference type="EC" id="2.3.2.29" evidence="4"/>
<evidence type="ECO:0000313" key="7">
    <source>
        <dbReference type="EMBL" id="ADE38770.1"/>
    </source>
</evidence>
<dbReference type="EMBL" id="CP001751">
    <property type="protein sequence ID" value="ADE38770.1"/>
    <property type="molecule type" value="Genomic_DNA"/>
</dbReference>
<accession>D5BR73</accession>
<dbReference type="eggNOG" id="COG2935">
    <property type="taxonomic scope" value="Bacteria"/>
</dbReference>
<dbReference type="InterPro" id="IPR017138">
    <property type="entry name" value="Asp_Glu_LeuTrfase"/>
</dbReference>
<dbReference type="InterPro" id="IPR007471">
    <property type="entry name" value="N-end_Aminoacyl_Trfase_N"/>
</dbReference>
<dbReference type="InterPro" id="IPR016181">
    <property type="entry name" value="Acyl_CoA_acyltransferase"/>
</dbReference>
<evidence type="ECO:0000259" key="6">
    <source>
        <dbReference type="Pfam" id="PF04377"/>
    </source>
</evidence>
<dbReference type="GO" id="GO:0071596">
    <property type="term" value="P:ubiquitin-dependent protein catabolic process via the N-end rule pathway"/>
    <property type="evidence" value="ECO:0007669"/>
    <property type="project" value="InterPro"/>
</dbReference>
<comment type="similarity">
    <text evidence="4">Belongs to the R-transferase family. Bpt subfamily.</text>
</comment>
<dbReference type="GO" id="GO:0008914">
    <property type="term" value="F:leucyl-tRNA--protein transferase activity"/>
    <property type="evidence" value="ECO:0007669"/>
    <property type="project" value="UniProtKB-UniRule"/>
</dbReference>
<dbReference type="Pfam" id="PF04376">
    <property type="entry name" value="ATE_N"/>
    <property type="match status" value="1"/>
</dbReference>
<protein>
    <recommendedName>
        <fullName evidence="4">Aspartate/glutamate leucyltransferase</fullName>
        <ecNumber evidence="4">2.3.2.29</ecNumber>
    </recommendedName>
</protein>
<evidence type="ECO:0000256" key="4">
    <source>
        <dbReference type="HAMAP-Rule" id="MF_00689"/>
    </source>
</evidence>
<keyword evidence="8" id="KW-1185">Reference proteome</keyword>
<dbReference type="Pfam" id="PF04377">
    <property type="entry name" value="ATE_C"/>
    <property type="match status" value="1"/>
</dbReference>
<dbReference type="HOGENOM" id="CLU_077607_1_0_5"/>
<dbReference type="InterPro" id="IPR007472">
    <property type="entry name" value="N-end_Aminoacyl_Trfase_C"/>
</dbReference>
<dbReference type="SUPFAM" id="SSF55729">
    <property type="entry name" value="Acyl-CoA N-acyltransferases (Nat)"/>
    <property type="match status" value="1"/>
</dbReference>
<evidence type="ECO:0000256" key="1">
    <source>
        <dbReference type="ARBA" id="ARBA00022490"/>
    </source>
</evidence>
<dbReference type="HAMAP" id="MF_00689">
    <property type="entry name" value="Bpt"/>
    <property type="match status" value="1"/>
</dbReference>
<dbReference type="PANTHER" id="PTHR21367">
    <property type="entry name" value="ARGININE-TRNA-PROTEIN TRANSFERASE 1"/>
    <property type="match status" value="1"/>
</dbReference>
<organism evidence="7 8">
    <name type="scientific">Puniceispirillum marinum (strain IMCC1322)</name>
    <dbReference type="NCBI Taxonomy" id="488538"/>
    <lineage>
        <taxon>Bacteria</taxon>
        <taxon>Pseudomonadati</taxon>
        <taxon>Pseudomonadota</taxon>
        <taxon>Alphaproteobacteria</taxon>
        <taxon>Candidatus Puniceispirillales</taxon>
        <taxon>Candidatus Puniceispirillaceae</taxon>
        <taxon>Candidatus Puniceispirillum</taxon>
    </lineage>
</organism>
<dbReference type="STRING" id="488538.SAR116_0527"/>
<keyword evidence="2 4" id="KW-0808">Transferase</keyword>
<evidence type="ECO:0000256" key="3">
    <source>
        <dbReference type="ARBA" id="ARBA00023315"/>
    </source>
</evidence>
<dbReference type="KEGG" id="apb:SAR116_0527"/>
<sequence>MDQDKRLHNQPPLAVRLSMRSECPYIAGRTEQRVAVDISQNPALHDQMARAGFRRVENWVYKPACPGCNACIPWRVDTVGFKMGRNLSRIWRSNEDLTRHIAPITPTAEHFNLFKRYISTRHGDGQMATMNQDEFVSMIENSPIESVLLNYMTADGRLIGAVLTDVQSDGLSAVYSFYDPSETKRSLGTYMIMDMIDFAKELGLPWLYLGYYVEDSSKMYYKARFQPASVFIDGQWQTYKAPQDT</sequence>
<comment type="catalytic activity">
    <reaction evidence="4">
        <text>N-terminal L-aspartyl-[protein] + L-leucyl-tRNA(Leu) = N-terminal L-leucyl-L-aspartyl-[protein] + tRNA(Leu) + H(+)</text>
        <dbReference type="Rhea" id="RHEA:50420"/>
        <dbReference type="Rhea" id="RHEA-COMP:9613"/>
        <dbReference type="Rhea" id="RHEA-COMP:9622"/>
        <dbReference type="Rhea" id="RHEA-COMP:12669"/>
        <dbReference type="Rhea" id="RHEA-COMP:12674"/>
        <dbReference type="ChEBI" id="CHEBI:15378"/>
        <dbReference type="ChEBI" id="CHEBI:64720"/>
        <dbReference type="ChEBI" id="CHEBI:78442"/>
        <dbReference type="ChEBI" id="CHEBI:78494"/>
        <dbReference type="ChEBI" id="CHEBI:133042"/>
        <dbReference type="EC" id="2.3.2.29"/>
    </reaction>
</comment>